<dbReference type="Pfam" id="PF00496">
    <property type="entry name" value="SBP_bac_5"/>
    <property type="match status" value="1"/>
</dbReference>
<dbReference type="SUPFAM" id="SSF53850">
    <property type="entry name" value="Periplasmic binding protein-like II"/>
    <property type="match status" value="1"/>
</dbReference>
<keyword evidence="4 5" id="KW-0732">Signal</keyword>
<dbReference type="PIRSF" id="PIRSF002741">
    <property type="entry name" value="MppA"/>
    <property type="match status" value="1"/>
</dbReference>
<proteinExistence type="inferred from homology"/>
<keyword evidence="3" id="KW-0813">Transport</keyword>
<feature type="signal peptide" evidence="5">
    <location>
        <begin position="1"/>
        <end position="23"/>
    </location>
</feature>
<dbReference type="PROSITE" id="PS51257">
    <property type="entry name" value="PROKAR_LIPOPROTEIN"/>
    <property type="match status" value="1"/>
</dbReference>
<dbReference type="Gene3D" id="3.90.76.10">
    <property type="entry name" value="Dipeptide-binding Protein, Domain 1"/>
    <property type="match status" value="1"/>
</dbReference>
<dbReference type="InterPro" id="IPR030678">
    <property type="entry name" value="Peptide/Ni-bd"/>
</dbReference>
<evidence type="ECO:0000256" key="1">
    <source>
        <dbReference type="ARBA" id="ARBA00004196"/>
    </source>
</evidence>
<feature type="domain" description="Solute-binding protein family 5" evidence="6">
    <location>
        <begin position="93"/>
        <end position="480"/>
    </location>
</feature>
<sequence>MKSKKILSVILSMVLLGSSTLIGCGGGTKSNDKAKETAEKGPDKNQYLNVLLGNEPKSLDASKASDIYAVYMLNAVSEGLARVKIEDGKKTHEPAGAKSWDVSDDNMEWTFHLREDNKWSDGKPVTAQDYEYSLKRSLEPKTGCTSAYLLYPIKNGEKCNCGKAKVDEVGVKAIDDKTLKITLEKPTAYFIDLLGNKCMFPQRKDVVEKYGEQYGTEKDKLLYCGPFVIDNWVHNNKAELKKNENYWDAKNVKLEKITMKVMKQEAARMGELQTGAIDMAGVYKPQYVEKFKKTGNFNIVEDYSGSIDYVYFNQKDKYFKNAKIRKAFALAADREGACKTLYKGLAEPATGFCPAQVKIGDEEYRKAVGENFVEKLEKQNPDPKKLLAEGLKEIGEDPDPAKMKITYLSGSTSPSAKEHCEFDQEVAKKILGVDMKIEYVEWPIFAQRTDDLDYQIAGMAMSGDYDDPMTYFESFRSVGGNVPTGWKSKKFDKLLSKAANTADNTERLKYFKEAETLLLYDDCVVSPRIFPKRQTFIRKYIKGLVIPQFGPTEYKYVYTQGREK</sequence>
<dbReference type="EMBL" id="JAUSWN010000001">
    <property type="protein sequence ID" value="MDQ0478562.1"/>
    <property type="molecule type" value="Genomic_DNA"/>
</dbReference>
<evidence type="ECO:0000313" key="8">
    <source>
        <dbReference type="Proteomes" id="UP001224418"/>
    </source>
</evidence>
<evidence type="ECO:0000259" key="6">
    <source>
        <dbReference type="Pfam" id="PF00496"/>
    </source>
</evidence>
<name>A0ABU0JNA2_HATLI</name>
<dbReference type="PANTHER" id="PTHR30290">
    <property type="entry name" value="PERIPLASMIC BINDING COMPONENT OF ABC TRANSPORTER"/>
    <property type="match status" value="1"/>
</dbReference>
<dbReference type="PANTHER" id="PTHR30290:SF10">
    <property type="entry name" value="PERIPLASMIC OLIGOPEPTIDE-BINDING PROTEIN-RELATED"/>
    <property type="match status" value="1"/>
</dbReference>
<organism evidence="7 8">
    <name type="scientific">Hathewaya limosa</name>
    <name type="common">Clostridium limosum</name>
    <dbReference type="NCBI Taxonomy" id="1536"/>
    <lineage>
        <taxon>Bacteria</taxon>
        <taxon>Bacillati</taxon>
        <taxon>Bacillota</taxon>
        <taxon>Clostridia</taxon>
        <taxon>Eubacteriales</taxon>
        <taxon>Clostridiaceae</taxon>
        <taxon>Hathewaya</taxon>
    </lineage>
</organism>
<evidence type="ECO:0000256" key="2">
    <source>
        <dbReference type="ARBA" id="ARBA00005695"/>
    </source>
</evidence>
<gene>
    <name evidence="7" type="ORF">QOZ93_000263</name>
</gene>
<evidence type="ECO:0000256" key="5">
    <source>
        <dbReference type="SAM" id="SignalP"/>
    </source>
</evidence>
<comment type="similarity">
    <text evidence="2">Belongs to the bacterial solute-binding protein 5 family.</text>
</comment>
<evidence type="ECO:0000313" key="7">
    <source>
        <dbReference type="EMBL" id="MDQ0478562.1"/>
    </source>
</evidence>
<dbReference type="InterPro" id="IPR000914">
    <property type="entry name" value="SBP_5_dom"/>
</dbReference>
<evidence type="ECO:0000256" key="4">
    <source>
        <dbReference type="ARBA" id="ARBA00022729"/>
    </source>
</evidence>
<comment type="caution">
    <text evidence="7">The sequence shown here is derived from an EMBL/GenBank/DDBJ whole genome shotgun (WGS) entry which is preliminary data.</text>
</comment>
<feature type="chain" id="PRO_5046234929" evidence="5">
    <location>
        <begin position="24"/>
        <end position="564"/>
    </location>
</feature>
<protein>
    <submittedName>
        <fullName evidence="7">Oligopeptide transport system substrate-binding protein</fullName>
    </submittedName>
</protein>
<keyword evidence="8" id="KW-1185">Reference proteome</keyword>
<dbReference type="Proteomes" id="UP001224418">
    <property type="component" value="Unassembled WGS sequence"/>
</dbReference>
<dbReference type="InterPro" id="IPR039424">
    <property type="entry name" value="SBP_5"/>
</dbReference>
<dbReference type="RefSeq" id="WP_307354813.1">
    <property type="nucleotide sequence ID" value="NZ_BAAACJ010000024.1"/>
</dbReference>
<reference evidence="7 8" key="1">
    <citation type="submission" date="2023-07" db="EMBL/GenBank/DDBJ databases">
        <title>Genomic Encyclopedia of Type Strains, Phase IV (KMG-IV): sequencing the most valuable type-strain genomes for metagenomic binning, comparative biology and taxonomic classification.</title>
        <authorList>
            <person name="Goeker M."/>
        </authorList>
    </citation>
    <scope>NUCLEOTIDE SEQUENCE [LARGE SCALE GENOMIC DNA]</scope>
    <source>
        <strain evidence="7 8">DSM 1400</strain>
    </source>
</reference>
<accession>A0ABU0JNA2</accession>
<dbReference type="Gene3D" id="3.40.190.10">
    <property type="entry name" value="Periplasmic binding protein-like II"/>
    <property type="match status" value="1"/>
</dbReference>
<dbReference type="Gene3D" id="3.10.105.10">
    <property type="entry name" value="Dipeptide-binding Protein, Domain 3"/>
    <property type="match status" value="1"/>
</dbReference>
<evidence type="ECO:0000256" key="3">
    <source>
        <dbReference type="ARBA" id="ARBA00022448"/>
    </source>
</evidence>
<comment type="subcellular location">
    <subcellularLocation>
        <location evidence="1">Cell envelope</location>
    </subcellularLocation>
</comment>
<dbReference type="CDD" id="cd08504">
    <property type="entry name" value="PBP2_OppA"/>
    <property type="match status" value="1"/>
</dbReference>